<evidence type="ECO:0000313" key="2">
    <source>
        <dbReference type="EMBL" id="KAK3742671.1"/>
    </source>
</evidence>
<gene>
    <name evidence="2" type="ORF">RRG08_025617</name>
</gene>
<evidence type="ECO:0000313" key="3">
    <source>
        <dbReference type="Proteomes" id="UP001283361"/>
    </source>
</evidence>
<name>A0AAE1CXV1_9GAST</name>
<evidence type="ECO:0000256" key="1">
    <source>
        <dbReference type="SAM" id="MobiDB-lite"/>
    </source>
</evidence>
<dbReference type="EMBL" id="JAWDGP010006345">
    <property type="protein sequence ID" value="KAK3742671.1"/>
    <property type="molecule type" value="Genomic_DNA"/>
</dbReference>
<dbReference type="AlphaFoldDB" id="A0AAE1CXV1"/>
<organism evidence="2 3">
    <name type="scientific">Elysia crispata</name>
    <name type="common">lettuce slug</name>
    <dbReference type="NCBI Taxonomy" id="231223"/>
    <lineage>
        <taxon>Eukaryota</taxon>
        <taxon>Metazoa</taxon>
        <taxon>Spiralia</taxon>
        <taxon>Lophotrochozoa</taxon>
        <taxon>Mollusca</taxon>
        <taxon>Gastropoda</taxon>
        <taxon>Heterobranchia</taxon>
        <taxon>Euthyneura</taxon>
        <taxon>Panpulmonata</taxon>
        <taxon>Sacoglossa</taxon>
        <taxon>Placobranchoidea</taxon>
        <taxon>Plakobranchidae</taxon>
        <taxon>Elysia</taxon>
    </lineage>
</organism>
<protein>
    <submittedName>
        <fullName evidence="2">Uncharacterized protein</fullName>
    </submittedName>
</protein>
<accession>A0AAE1CXV1</accession>
<dbReference type="Proteomes" id="UP001283361">
    <property type="component" value="Unassembled WGS sequence"/>
</dbReference>
<keyword evidence="3" id="KW-1185">Reference proteome</keyword>
<comment type="caution">
    <text evidence="2">The sequence shown here is derived from an EMBL/GenBank/DDBJ whole genome shotgun (WGS) entry which is preliminary data.</text>
</comment>
<sequence length="104" mass="11703">MFWAETTWSPGLVGQAPAGPSLCFLRYSRLDPRFVCGRRLSSVHWTEQDIMKNLRSLPSNNVTIFVNRRNRLTLHTPPTRGPKSVEILGGAKQHRKNQSGSASE</sequence>
<feature type="region of interest" description="Disordered" evidence="1">
    <location>
        <begin position="73"/>
        <end position="104"/>
    </location>
</feature>
<reference evidence="2" key="1">
    <citation type="journal article" date="2023" name="G3 (Bethesda)">
        <title>A reference genome for the long-term kleptoplast-retaining sea slug Elysia crispata morphotype clarki.</title>
        <authorList>
            <person name="Eastman K.E."/>
            <person name="Pendleton A.L."/>
            <person name="Shaikh M.A."/>
            <person name="Suttiyut T."/>
            <person name="Ogas R."/>
            <person name="Tomko P."/>
            <person name="Gavelis G."/>
            <person name="Widhalm J.R."/>
            <person name="Wisecaver J.H."/>
        </authorList>
    </citation>
    <scope>NUCLEOTIDE SEQUENCE</scope>
    <source>
        <strain evidence="2">ECLA1</strain>
    </source>
</reference>
<proteinExistence type="predicted"/>